<accession>A0A0F0KF49</accession>
<reference evidence="2 3" key="1">
    <citation type="submission" date="2015-02" db="EMBL/GenBank/DDBJ databases">
        <title>Draft genome sequences of ten Microbacterium spp. with emphasis on heavy metal contaminated environments.</title>
        <authorList>
            <person name="Corretto E."/>
        </authorList>
    </citation>
    <scope>NUCLEOTIDE SEQUENCE [LARGE SCALE GENOMIC DNA]</scope>
    <source>
        <strain evidence="2 3">DSM 23848</strain>
    </source>
</reference>
<dbReference type="OrthoDB" id="5115907at2"/>
<dbReference type="PATRIC" id="fig|582680.7.peg.3580"/>
<comment type="caution">
    <text evidence="2">The sequence shown here is derived from an EMBL/GenBank/DDBJ whole genome shotgun (WGS) entry which is preliminary data.</text>
</comment>
<name>A0A0F0KF49_9MICO</name>
<dbReference type="EMBL" id="JYIT01000085">
    <property type="protein sequence ID" value="KJL19049.1"/>
    <property type="molecule type" value="Genomic_DNA"/>
</dbReference>
<proteinExistence type="predicted"/>
<evidence type="ECO:0008006" key="4">
    <source>
        <dbReference type="Google" id="ProtNLM"/>
    </source>
</evidence>
<keyword evidence="1" id="KW-1133">Transmembrane helix</keyword>
<keyword evidence="1" id="KW-0812">Transmembrane</keyword>
<feature type="transmembrane region" description="Helical" evidence="1">
    <location>
        <begin position="97"/>
        <end position="119"/>
    </location>
</feature>
<feature type="transmembrane region" description="Helical" evidence="1">
    <location>
        <begin position="35"/>
        <end position="58"/>
    </location>
</feature>
<dbReference type="Proteomes" id="UP000033448">
    <property type="component" value="Unassembled WGS sequence"/>
</dbReference>
<dbReference type="AlphaFoldDB" id="A0A0F0KF49"/>
<organism evidence="2 3">
    <name type="scientific">Microbacterium azadirachtae</name>
    <dbReference type="NCBI Taxonomy" id="582680"/>
    <lineage>
        <taxon>Bacteria</taxon>
        <taxon>Bacillati</taxon>
        <taxon>Actinomycetota</taxon>
        <taxon>Actinomycetes</taxon>
        <taxon>Micrococcales</taxon>
        <taxon>Microbacteriaceae</taxon>
        <taxon>Microbacterium</taxon>
    </lineage>
</organism>
<evidence type="ECO:0000256" key="1">
    <source>
        <dbReference type="SAM" id="Phobius"/>
    </source>
</evidence>
<evidence type="ECO:0000313" key="3">
    <source>
        <dbReference type="Proteomes" id="UP000033448"/>
    </source>
</evidence>
<dbReference type="RefSeq" id="WP_045252135.1">
    <property type="nucleotide sequence ID" value="NZ_CP099706.1"/>
</dbReference>
<feature type="transmembrane region" description="Helical" evidence="1">
    <location>
        <begin position="7"/>
        <end position="29"/>
    </location>
</feature>
<feature type="transmembrane region" description="Helical" evidence="1">
    <location>
        <begin position="70"/>
        <end position="91"/>
    </location>
</feature>
<keyword evidence="3" id="KW-1185">Reference proteome</keyword>
<evidence type="ECO:0000313" key="2">
    <source>
        <dbReference type="EMBL" id="KJL19049.1"/>
    </source>
</evidence>
<protein>
    <recommendedName>
        <fullName evidence="4">MFS transporter permease</fullName>
    </recommendedName>
</protein>
<gene>
    <name evidence="2" type="ORF">RL72_03523</name>
</gene>
<sequence>MWIRRAFFSWLFPAALVLPLWLFVGWGVFQAGGWAFLWVLFVALPSVLVGEVVLALLVRARPAVRAERAVSWRDVVGFTVWHGLTIALGFFPQGAFGWLLAGTIVAFLGVFWSTLWQLFRDIADRGRAALVIAEEQTRPPMSGFGDGATHEQARRHGQVIVITETGRAGEDHEPR</sequence>
<keyword evidence="1" id="KW-0472">Membrane</keyword>